<evidence type="ECO:0000313" key="2">
    <source>
        <dbReference type="Proteomes" id="UP000001901"/>
    </source>
</evidence>
<evidence type="ECO:0000313" key="1">
    <source>
        <dbReference type="EMBL" id="ADB57830.1"/>
    </source>
</evidence>
<accession>D2RHQ5</accession>
<proteinExistence type="predicted"/>
<gene>
    <name evidence="1" type="ordered locus">Arcpr_0767</name>
</gene>
<dbReference type="PaxDb" id="572546-Arcpr_0767"/>
<dbReference type="HOGENOM" id="CLU_2678665_0_0_2"/>
<dbReference type="STRING" id="572546.Arcpr_0767"/>
<reference evidence="1 2" key="1">
    <citation type="journal article" date="2010" name="Stand. Genomic Sci.">
        <title>Complete genome sequence of Archaeoglobus profundus type strain (AV18).</title>
        <authorList>
            <person name="von Jan M."/>
            <person name="Lapidus A."/>
            <person name="Del Rio T.G."/>
            <person name="Copeland A."/>
            <person name="Tice H."/>
            <person name="Cheng J.F."/>
            <person name="Lucas S."/>
            <person name="Chen F."/>
            <person name="Nolan M."/>
            <person name="Goodwin L."/>
            <person name="Han C."/>
            <person name="Pitluck S."/>
            <person name="Liolios K."/>
            <person name="Ivanova N."/>
            <person name="Mavromatis K."/>
            <person name="Ovchinnikova G."/>
            <person name="Chertkov O."/>
            <person name="Pati A."/>
            <person name="Chen A."/>
            <person name="Palaniappan K."/>
            <person name="Land M."/>
            <person name="Hauser L."/>
            <person name="Chang Y.J."/>
            <person name="Jeffries C.D."/>
            <person name="Saunders E."/>
            <person name="Brettin T."/>
            <person name="Detter J.C."/>
            <person name="Chain P."/>
            <person name="Eichinger K."/>
            <person name="Huber H."/>
            <person name="Spring S."/>
            <person name="Rohde M."/>
            <person name="Goker M."/>
            <person name="Wirth R."/>
            <person name="Woyke T."/>
            <person name="Bristow J."/>
            <person name="Eisen J.A."/>
            <person name="Markowitz V."/>
            <person name="Hugenholtz P."/>
            <person name="Kyrpides N.C."/>
            <person name="Klenk H.P."/>
        </authorList>
    </citation>
    <scope>NUCLEOTIDE SEQUENCE [LARGE SCALE GENOMIC DNA]</scope>
    <source>
        <strain evidence="2">DSM 5631 / JCM 9629 / NBRC 100127 / Av18</strain>
    </source>
</reference>
<protein>
    <recommendedName>
        <fullName evidence="3">PaREP1 family protein</fullName>
    </recommendedName>
</protein>
<dbReference type="AlphaFoldDB" id="D2RHQ5"/>
<keyword evidence="2" id="KW-1185">Reference proteome</keyword>
<name>D2RHQ5_ARCPA</name>
<dbReference type="Proteomes" id="UP000001901">
    <property type="component" value="Chromosome"/>
</dbReference>
<evidence type="ECO:0008006" key="3">
    <source>
        <dbReference type="Google" id="ProtNLM"/>
    </source>
</evidence>
<dbReference type="EMBL" id="CP001857">
    <property type="protein sequence ID" value="ADB57830.1"/>
    <property type="molecule type" value="Genomic_DNA"/>
</dbReference>
<dbReference type="GeneID" id="8739427"/>
<organism evidence="1 2">
    <name type="scientific">Archaeoglobus profundus (strain DSM 5631 / JCM 9629 / NBRC 100127 / Av18)</name>
    <dbReference type="NCBI Taxonomy" id="572546"/>
    <lineage>
        <taxon>Archaea</taxon>
        <taxon>Methanobacteriati</taxon>
        <taxon>Methanobacteriota</taxon>
        <taxon>Archaeoglobi</taxon>
        <taxon>Archaeoglobales</taxon>
        <taxon>Archaeoglobaceae</taxon>
        <taxon>Archaeoglobus</taxon>
    </lineage>
</organism>
<sequence length="74" mass="8571">MDAIVIGRVREFLDVYRSGNLEEALKKLRELEDFVERLLSVTRDAKALALALNVYMAIPLYEDMIKIKMKIEKA</sequence>
<dbReference type="RefSeq" id="WP_012940166.1">
    <property type="nucleotide sequence ID" value="NC_013741.1"/>
</dbReference>
<dbReference type="KEGG" id="apo:Arcpr_0767"/>